<dbReference type="STRING" id="1640674.SAMN05216323_11165"/>
<dbReference type="SMART" id="SM00850">
    <property type="entry name" value="LytTR"/>
    <property type="match status" value="1"/>
</dbReference>
<dbReference type="PROSITE" id="PS50930">
    <property type="entry name" value="HTH_LYTTR"/>
    <property type="match status" value="1"/>
</dbReference>
<feature type="domain" description="Response regulatory" evidence="2">
    <location>
        <begin position="8"/>
        <end position="119"/>
    </location>
</feature>
<dbReference type="PANTHER" id="PTHR37299:SF1">
    <property type="entry name" value="STAGE 0 SPORULATION PROTEIN A HOMOLOG"/>
    <property type="match status" value="1"/>
</dbReference>
<organism evidence="4 5">
    <name type="scientific">Williamwhitmania taraxaci</name>
    <dbReference type="NCBI Taxonomy" id="1640674"/>
    <lineage>
        <taxon>Bacteria</taxon>
        <taxon>Pseudomonadati</taxon>
        <taxon>Bacteroidota</taxon>
        <taxon>Bacteroidia</taxon>
        <taxon>Bacteroidales</taxon>
        <taxon>Williamwhitmaniaceae</taxon>
        <taxon>Williamwhitmania</taxon>
    </lineage>
</organism>
<evidence type="ECO:0000259" key="2">
    <source>
        <dbReference type="PROSITE" id="PS50110"/>
    </source>
</evidence>
<keyword evidence="1" id="KW-0597">Phosphoprotein</keyword>
<keyword evidence="5" id="KW-1185">Reference proteome</keyword>
<dbReference type="AlphaFoldDB" id="A0A1G6T9M1"/>
<dbReference type="InterPro" id="IPR011006">
    <property type="entry name" value="CheY-like_superfamily"/>
</dbReference>
<accession>A0A1G6T9M1</accession>
<dbReference type="EMBL" id="FMYP01000116">
    <property type="protein sequence ID" value="SDD25729.1"/>
    <property type="molecule type" value="Genomic_DNA"/>
</dbReference>
<dbReference type="GO" id="GO:0003677">
    <property type="term" value="F:DNA binding"/>
    <property type="evidence" value="ECO:0007669"/>
    <property type="project" value="InterPro"/>
</dbReference>
<reference evidence="4 5" key="1">
    <citation type="submission" date="2016-09" db="EMBL/GenBank/DDBJ databases">
        <authorList>
            <person name="Capua I."/>
            <person name="De Benedictis P."/>
            <person name="Joannis T."/>
            <person name="Lombin L.H."/>
            <person name="Cattoli G."/>
        </authorList>
    </citation>
    <scope>NUCLEOTIDE SEQUENCE [LARGE SCALE GENOMIC DNA]</scope>
    <source>
        <strain evidence="4 5">A7P-90m</strain>
    </source>
</reference>
<evidence type="ECO:0000313" key="5">
    <source>
        <dbReference type="Proteomes" id="UP000199452"/>
    </source>
</evidence>
<sequence length="253" mass="28874">MSSERKIRTLIIEDEEPARAIVREFLKSIPAIEVIGEAGDGFTGAKVINEMKPDLVFLDVQMPKLTGFELLELLDHPCLIIFTTAYDQYALKAFEMNAVDYLLKPFAQSRFKEAVERAIIRFNSNQTDAKVAEAVVKANEETIEHLERIAVRKAGSIEVIPVDDIIYVESDGDYVVIHTPKGKFMKEKTMKFLESHLPVSKFVRIHRSYIVNVAKIQRLELYEKDSYLVVLQNGEKLRSSDSGQKTLRLRLNL</sequence>
<dbReference type="InterPro" id="IPR046947">
    <property type="entry name" value="LytR-like"/>
</dbReference>
<dbReference type="SUPFAM" id="SSF52172">
    <property type="entry name" value="CheY-like"/>
    <property type="match status" value="1"/>
</dbReference>
<dbReference type="RefSeq" id="WP_092440989.1">
    <property type="nucleotide sequence ID" value="NZ_FMYP01000116.1"/>
</dbReference>
<dbReference type="Pfam" id="PF04397">
    <property type="entry name" value="LytTR"/>
    <property type="match status" value="1"/>
</dbReference>
<evidence type="ECO:0000256" key="1">
    <source>
        <dbReference type="PROSITE-ProRule" id="PRU00169"/>
    </source>
</evidence>
<dbReference type="Pfam" id="PF00072">
    <property type="entry name" value="Response_reg"/>
    <property type="match status" value="1"/>
</dbReference>
<dbReference type="Gene3D" id="2.40.50.1020">
    <property type="entry name" value="LytTr DNA-binding domain"/>
    <property type="match status" value="1"/>
</dbReference>
<gene>
    <name evidence="4" type="ORF">SAMN05216323_11165</name>
</gene>
<feature type="domain" description="HTH LytTR-type" evidence="3">
    <location>
        <begin position="149"/>
        <end position="253"/>
    </location>
</feature>
<dbReference type="InterPro" id="IPR001789">
    <property type="entry name" value="Sig_transdc_resp-reg_receiver"/>
</dbReference>
<feature type="modified residue" description="4-aspartylphosphate" evidence="1">
    <location>
        <position position="59"/>
    </location>
</feature>
<protein>
    <submittedName>
        <fullName evidence="4">Two component transcriptional regulator, LytTR family</fullName>
    </submittedName>
</protein>
<evidence type="ECO:0000259" key="3">
    <source>
        <dbReference type="PROSITE" id="PS50930"/>
    </source>
</evidence>
<dbReference type="SMART" id="SM00448">
    <property type="entry name" value="REC"/>
    <property type="match status" value="1"/>
</dbReference>
<dbReference type="InterPro" id="IPR007492">
    <property type="entry name" value="LytTR_DNA-bd_dom"/>
</dbReference>
<dbReference type="PANTHER" id="PTHR37299">
    <property type="entry name" value="TRANSCRIPTIONAL REGULATOR-RELATED"/>
    <property type="match status" value="1"/>
</dbReference>
<dbReference type="Proteomes" id="UP000199452">
    <property type="component" value="Unassembled WGS sequence"/>
</dbReference>
<name>A0A1G6T9M1_9BACT</name>
<proteinExistence type="predicted"/>
<dbReference type="OrthoDB" id="1490554at2"/>
<dbReference type="GO" id="GO:0000156">
    <property type="term" value="F:phosphorelay response regulator activity"/>
    <property type="evidence" value="ECO:0007669"/>
    <property type="project" value="InterPro"/>
</dbReference>
<dbReference type="Gene3D" id="3.40.50.2300">
    <property type="match status" value="1"/>
</dbReference>
<dbReference type="PROSITE" id="PS50110">
    <property type="entry name" value="RESPONSE_REGULATORY"/>
    <property type="match status" value="1"/>
</dbReference>
<evidence type="ECO:0000313" key="4">
    <source>
        <dbReference type="EMBL" id="SDD25729.1"/>
    </source>
</evidence>